<dbReference type="Proteomes" id="UP000198988">
    <property type="component" value="Unassembled WGS sequence"/>
</dbReference>
<protein>
    <submittedName>
        <fullName evidence="2">Uncharacterized protein</fullName>
    </submittedName>
</protein>
<evidence type="ECO:0000313" key="2">
    <source>
        <dbReference type="EMBL" id="SEH80505.1"/>
    </source>
</evidence>
<organism evidence="2 3">
    <name type="scientific">Bathymodiolus azoricus thioautotrophic gill symbiont</name>
    <dbReference type="NCBI Taxonomy" id="235205"/>
    <lineage>
        <taxon>Bacteria</taxon>
        <taxon>Pseudomonadati</taxon>
        <taxon>Pseudomonadota</taxon>
        <taxon>Gammaproteobacteria</taxon>
        <taxon>sulfur-oxidizing symbionts</taxon>
    </lineage>
</organism>
<sequence length="36" mass="4235">MISIFGLGYFYELFWGLYSSLFHFAPLLDIMPLFKG</sequence>
<accession>A0A1H6L2P6</accession>
<keyword evidence="1" id="KW-1133">Transmembrane helix</keyword>
<name>A0A1H6L2P6_9GAMM</name>
<proteinExistence type="predicted"/>
<dbReference type="AlphaFoldDB" id="A0A1H6L2P6"/>
<reference evidence="3" key="1">
    <citation type="submission" date="2016-06" db="EMBL/GenBank/DDBJ databases">
        <authorList>
            <person name="Petersen J."/>
            <person name="Sayavedra L."/>
        </authorList>
    </citation>
    <scope>NUCLEOTIDE SEQUENCE [LARGE SCALE GENOMIC DNA]</scope>
    <source>
        <strain evidence="3">BazSymA</strain>
    </source>
</reference>
<keyword evidence="1" id="KW-0812">Transmembrane</keyword>
<dbReference type="EMBL" id="CDSC02000224">
    <property type="protein sequence ID" value="SEH80505.1"/>
    <property type="molecule type" value="Genomic_DNA"/>
</dbReference>
<evidence type="ECO:0000256" key="1">
    <source>
        <dbReference type="SAM" id="Phobius"/>
    </source>
</evidence>
<keyword evidence="1" id="KW-0472">Membrane</keyword>
<gene>
    <name evidence="2" type="ORF">BAZSYMA_ACONTIG195233_1</name>
</gene>
<evidence type="ECO:0000313" key="3">
    <source>
        <dbReference type="Proteomes" id="UP000198988"/>
    </source>
</evidence>
<feature type="transmembrane region" description="Helical" evidence="1">
    <location>
        <begin position="13"/>
        <end position="34"/>
    </location>
</feature>